<dbReference type="Proteomes" id="UP000625711">
    <property type="component" value="Unassembled WGS sequence"/>
</dbReference>
<keyword evidence="2" id="KW-1185">Reference proteome</keyword>
<protein>
    <submittedName>
        <fullName evidence="1">Uncharacterized protein</fullName>
    </submittedName>
</protein>
<evidence type="ECO:0000313" key="1">
    <source>
        <dbReference type="EMBL" id="KAF7277326.1"/>
    </source>
</evidence>
<evidence type="ECO:0000313" key="2">
    <source>
        <dbReference type="Proteomes" id="UP000625711"/>
    </source>
</evidence>
<reference evidence="1" key="1">
    <citation type="submission" date="2020-08" db="EMBL/GenBank/DDBJ databases">
        <title>Genome sequencing and assembly of the red palm weevil Rhynchophorus ferrugineus.</title>
        <authorList>
            <person name="Dias G.B."/>
            <person name="Bergman C.M."/>
            <person name="Manee M."/>
        </authorList>
    </citation>
    <scope>NUCLEOTIDE SEQUENCE</scope>
    <source>
        <strain evidence="1">AA-2017</strain>
        <tissue evidence="1">Whole larva</tissue>
    </source>
</reference>
<comment type="caution">
    <text evidence="1">The sequence shown here is derived from an EMBL/GenBank/DDBJ whole genome shotgun (WGS) entry which is preliminary data.</text>
</comment>
<dbReference type="AlphaFoldDB" id="A0A834IE89"/>
<feature type="non-terminal residue" evidence="1">
    <location>
        <position position="18"/>
    </location>
</feature>
<gene>
    <name evidence="1" type="ORF">GWI33_008666</name>
</gene>
<accession>A0A834IE89</accession>
<dbReference type="EMBL" id="JAACXV010002841">
    <property type="protein sequence ID" value="KAF7277326.1"/>
    <property type="molecule type" value="Genomic_DNA"/>
</dbReference>
<organism evidence="1 2">
    <name type="scientific">Rhynchophorus ferrugineus</name>
    <name type="common">Red palm weevil</name>
    <name type="synonym">Curculio ferrugineus</name>
    <dbReference type="NCBI Taxonomy" id="354439"/>
    <lineage>
        <taxon>Eukaryota</taxon>
        <taxon>Metazoa</taxon>
        <taxon>Ecdysozoa</taxon>
        <taxon>Arthropoda</taxon>
        <taxon>Hexapoda</taxon>
        <taxon>Insecta</taxon>
        <taxon>Pterygota</taxon>
        <taxon>Neoptera</taxon>
        <taxon>Endopterygota</taxon>
        <taxon>Coleoptera</taxon>
        <taxon>Polyphaga</taxon>
        <taxon>Cucujiformia</taxon>
        <taxon>Curculionidae</taxon>
        <taxon>Dryophthorinae</taxon>
        <taxon>Rhynchophorus</taxon>
    </lineage>
</organism>
<name>A0A834IE89_RHYFE</name>
<sequence>MDKYALQEQAERLTIFNE</sequence>
<proteinExistence type="predicted"/>